<dbReference type="PANTHER" id="PTHR21137">
    <property type="entry name" value="ODORANT RECEPTOR"/>
    <property type="match status" value="1"/>
</dbReference>
<feature type="transmembrane region" description="Helical" evidence="10">
    <location>
        <begin position="267"/>
        <end position="292"/>
    </location>
</feature>
<gene>
    <name evidence="11" type="primary">LOC108043894</name>
</gene>
<evidence type="ECO:0000256" key="4">
    <source>
        <dbReference type="ARBA" id="ARBA00022692"/>
    </source>
</evidence>
<feature type="transmembrane region" description="Helical" evidence="10">
    <location>
        <begin position="142"/>
        <end position="165"/>
    </location>
</feature>
<evidence type="ECO:0000256" key="9">
    <source>
        <dbReference type="ARBA" id="ARBA00023224"/>
    </source>
</evidence>
<keyword evidence="7 10" id="KW-0472">Membrane</keyword>
<proteinExistence type="inferred from homology"/>
<keyword evidence="6 10" id="KW-1133">Transmembrane helix</keyword>
<protein>
    <recommendedName>
        <fullName evidence="10">Odorant receptor</fullName>
    </recommendedName>
</protein>
<evidence type="ECO:0000256" key="6">
    <source>
        <dbReference type="ARBA" id="ARBA00022989"/>
    </source>
</evidence>
<keyword evidence="8 10" id="KW-0675">Receptor</keyword>
<evidence type="ECO:0000256" key="7">
    <source>
        <dbReference type="ARBA" id="ARBA00023136"/>
    </source>
</evidence>
<keyword evidence="3 10" id="KW-0716">Sensory transduction</keyword>
<keyword evidence="9 10" id="KW-0807">Transducer</keyword>
<dbReference type="RefSeq" id="XP_016978198.2">
    <property type="nucleotide sequence ID" value="XM_017122709.2"/>
</dbReference>
<dbReference type="GO" id="GO:0005886">
    <property type="term" value="C:plasma membrane"/>
    <property type="evidence" value="ECO:0007669"/>
    <property type="project" value="UniProtKB-SubCell"/>
</dbReference>
<feature type="transmembrane region" description="Helical" evidence="10">
    <location>
        <begin position="186"/>
        <end position="203"/>
    </location>
</feature>
<feature type="transmembrane region" description="Helical" evidence="10">
    <location>
        <begin position="50"/>
        <end position="72"/>
    </location>
</feature>
<comment type="caution">
    <text evidence="10">Lacks conserved residue(s) required for the propagation of feature annotation.</text>
</comment>
<dbReference type="GO" id="GO:0004984">
    <property type="term" value="F:olfactory receptor activity"/>
    <property type="evidence" value="ECO:0007669"/>
    <property type="project" value="InterPro"/>
</dbReference>
<dbReference type="GO" id="GO:0007165">
    <property type="term" value="P:signal transduction"/>
    <property type="evidence" value="ECO:0007669"/>
    <property type="project" value="UniProtKB-KW"/>
</dbReference>
<feature type="transmembrane region" description="Helical" evidence="10">
    <location>
        <begin position="304"/>
        <end position="325"/>
    </location>
</feature>
<comment type="subcellular location">
    <subcellularLocation>
        <location evidence="1 10">Cell membrane</location>
        <topology evidence="1 10">Multi-pass membrane protein</topology>
    </subcellularLocation>
</comment>
<dbReference type="AlphaFoldDB" id="A0A6P4ESY4"/>
<name>A0A6P4ESY4_DRORH</name>
<dbReference type="RefSeq" id="XP_016978198.1">
    <property type="nucleotide sequence ID" value="XM_017122709.1"/>
</dbReference>
<dbReference type="InterPro" id="IPR004117">
    <property type="entry name" value="7tm6_olfct_rcpt"/>
</dbReference>
<dbReference type="OrthoDB" id="6604226at2759"/>
<evidence type="ECO:0000256" key="8">
    <source>
        <dbReference type="ARBA" id="ARBA00023170"/>
    </source>
</evidence>
<evidence type="ECO:0000256" key="5">
    <source>
        <dbReference type="ARBA" id="ARBA00022725"/>
    </source>
</evidence>
<evidence type="ECO:0000256" key="1">
    <source>
        <dbReference type="ARBA" id="ARBA00004651"/>
    </source>
</evidence>
<comment type="similarity">
    <text evidence="10">Belongs to the insect chemoreceptor superfamily. Heteromeric odorant receptor channel (TC 1.A.69) family.</text>
</comment>
<evidence type="ECO:0000313" key="11">
    <source>
        <dbReference type="RefSeq" id="XP_016978198.1"/>
    </source>
</evidence>
<evidence type="ECO:0000256" key="10">
    <source>
        <dbReference type="RuleBase" id="RU351113"/>
    </source>
</evidence>
<evidence type="ECO:0000256" key="3">
    <source>
        <dbReference type="ARBA" id="ARBA00022606"/>
    </source>
</evidence>
<dbReference type="PANTHER" id="PTHR21137:SF35">
    <property type="entry name" value="ODORANT RECEPTOR 19A-RELATED"/>
    <property type="match status" value="1"/>
</dbReference>
<reference evidence="11" key="1">
    <citation type="submission" date="2025-08" db="UniProtKB">
        <authorList>
            <consortium name="RefSeq"/>
        </authorList>
    </citation>
    <scope>IDENTIFICATION</scope>
</reference>
<evidence type="ECO:0000256" key="2">
    <source>
        <dbReference type="ARBA" id="ARBA00022475"/>
    </source>
</evidence>
<sequence length="411" mass="47296">MKKPLFERLQVAPLEQLVSSLDASDYYYRTAFVLGWSPPKEDWSRRIYSLWTGITMWLGLVYLPLGLTLTYVKHFDRFTPTEFLTSLQVDTNCIGNIVKSIATFSQMWRFRKMIELIAPLDKRCVTQSQRQILHDMVARTNLIVFVFVSTYIGFCSLSLLTAVFAGKAPWQLYNPFVDWKSGHWQLWVASILEYFVLCIATMQELLSDTYAVVFISLFRGHLAILKDRIENLRQDPELSEEENYKRLVACIQDHRTIIQCSQIIRPILSITIFAQFMLVGMVLGLAAISILFFPNTIWTIMSNVAFMLAICMESFPCCMLCEYLIADCSNLSNAVFHSNWINAERRYKSAVIYFLHRVQQPIQFTAGFIFPISVQSNVAVAKFAFSIITIVNQMNLGEKFFNNGPNGELDL</sequence>
<keyword evidence="4 10" id="KW-0812">Transmembrane</keyword>
<keyword evidence="5 10" id="KW-0552">Olfaction</keyword>
<accession>A0A6P4ESY4</accession>
<dbReference type="Pfam" id="PF02949">
    <property type="entry name" value="7tm_6"/>
    <property type="match status" value="1"/>
</dbReference>
<keyword evidence="2" id="KW-1003">Cell membrane</keyword>
<dbReference type="GO" id="GO:0005549">
    <property type="term" value="F:odorant binding"/>
    <property type="evidence" value="ECO:0007669"/>
    <property type="project" value="InterPro"/>
</dbReference>
<organism evidence="11">
    <name type="scientific">Drosophila rhopaloa</name>
    <name type="common">Fruit fly</name>
    <dbReference type="NCBI Taxonomy" id="1041015"/>
    <lineage>
        <taxon>Eukaryota</taxon>
        <taxon>Metazoa</taxon>
        <taxon>Ecdysozoa</taxon>
        <taxon>Arthropoda</taxon>
        <taxon>Hexapoda</taxon>
        <taxon>Insecta</taxon>
        <taxon>Pterygota</taxon>
        <taxon>Neoptera</taxon>
        <taxon>Endopterygota</taxon>
        <taxon>Diptera</taxon>
        <taxon>Brachycera</taxon>
        <taxon>Muscomorpha</taxon>
        <taxon>Ephydroidea</taxon>
        <taxon>Drosophilidae</taxon>
        <taxon>Drosophila</taxon>
        <taxon>Sophophora</taxon>
    </lineage>
</organism>